<name>A0A0D9P5G5_METAN</name>
<sequence>MVFEWKSEAHFHRVPKLVPGPPNVYFADVFSTSSPEAPSPLTSSMFFLDYLERPDPAPKYEYDETGVVIKGELHIKDEKGNEAKLLPGDTFFIHRGSTIVFSTPRHALPSSISTLTLPTTESFYMQHFLRNIARIALAIDHDDNGYRSLLPMALTEPCVLNVALAVAASHHSRWQRIPDTMSRKYLRAACKAVRDRFTDPRLIKSPATLAAMLLLVSYEVFSGSSRWKGHHTAIRAWIQGRRDCSDIDSFLKNWVCLIDTQNALNLGTSTIPELEEWMGAASSDRGYTVDALFGCSARLPRLMAAASRLYVASKQAEISEDWVRSQAESLQTRIRSTRLQDNSQIMIGLSCNDTPQEFSVTVGVDREELRRRAGATAEIFRHAAHIYVHRIAHAPMEALTPETQESLETALQLLTQVPDALGPGANLGWCLVVLGAELDIAEQREYINSRWDGLHLLGIDNTRNGQKILDEVWNHRDLVRRGFATPERWQDTMQRIGQSQILV</sequence>
<dbReference type="InterPro" id="IPR014710">
    <property type="entry name" value="RmlC-like_jellyroll"/>
</dbReference>
<dbReference type="GO" id="GO:0045944">
    <property type="term" value="P:positive regulation of transcription by RNA polymerase II"/>
    <property type="evidence" value="ECO:0007669"/>
    <property type="project" value="TreeGrafter"/>
</dbReference>
<dbReference type="Proteomes" id="UP000054544">
    <property type="component" value="Unassembled WGS sequence"/>
</dbReference>
<dbReference type="Gene3D" id="2.60.120.10">
    <property type="entry name" value="Jelly Rolls"/>
    <property type="match status" value="1"/>
</dbReference>
<evidence type="ECO:0000256" key="2">
    <source>
        <dbReference type="ARBA" id="ARBA00023242"/>
    </source>
</evidence>
<dbReference type="PANTHER" id="PTHR37534:SF7">
    <property type="entry name" value="TRANSCRIPTIONAL ACTIVATOR PROTEIN UGA3"/>
    <property type="match status" value="1"/>
</dbReference>
<organism evidence="3 4">
    <name type="scientific">Metarhizium anisopliae BRIP 53293</name>
    <dbReference type="NCBI Taxonomy" id="1291518"/>
    <lineage>
        <taxon>Eukaryota</taxon>
        <taxon>Fungi</taxon>
        <taxon>Dikarya</taxon>
        <taxon>Ascomycota</taxon>
        <taxon>Pezizomycotina</taxon>
        <taxon>Sordariomycetes</taxon>
        <taxon>Hypocreomycetidae</taxon>
        <taxon>Hypocreales</taxon>
        <taxon>Clavicipitaceae</taxon>
        <taxon>Metarhizium</taxon>
    </lineage>
</organism>
<dbReference type="GO" id="GO:0003700">
    <property type="term" value="F:DNA-binding transcription factor activity"/>
    <property type="evidence" value="ECO:0007669"/>
    <property type="project" value="TreeGrafter"/>
</dbReference>
<dbReference type="STRING" id="1291518.A0A0D9P5G5"/>
<keyword evidence="2" id="KW-0539">Nucleus</keyword>
<dbReference type="PANTHER" id="PTHR37534">
    <property type="entry name" value="TRANSCRIPTIONAL ACTIVATOR PROTEIN UGA3"/>
    <property type="match status" value="1"/>
</dbReference>
<dbReference type="AlphaFoldDB" id="A0A0D9P5G5"/>
<dbReference type="Pfam" id="PF11951">
    <property type="entry name" value="Fungal_trans_2"/>
    <property type="match status" value="1"/>
</dbReference>
<dbReference type="EMBL" id="KE384726">
    <property type="protein sequence ID" value="KJK81388.1"/>
    <property type="molecule type" value="Genomic_DNA"/>
</dbReference>
<dbReference type="InterPro" id="IPR011051">
    <property type="entry name" value="RmlC_Cupin_sf"/>
</dbReference>
<evidence type="ECO:0000313" key="3">
    <source>
        <dbReference type="EMBL" id="KJK81388.1"/>
    </source>
</evidence>
<proteinExistence type="predicted"/>
<protein>
    <submittedName>
        <fullName evidence="3">Uncharacterized protein</fullName>
    </submittedName>
</protein>
<dbReference type="SUPFAM" id="SSF51182">
    <property type="entry name" value="RmlC-like cupins"/>
    <property type="match status" value="1"/>
</dbReference>
<accession>A0A0D9P5G5</accession>
<keyword evidence="4" id="KW-1185">Reference proteome</keyword>
<gene>
    <name evidence="3" type="ORF">H634G_03407</name>
</gene>
<dbReference type="OrthoDB" id="6730379at2759"/>
<reference evidence="4" key="1">
    <citation type="journal article" date="2014" name="BMC Genomics">
        <title>The genome sequence of the biocontrol fungus Metarhizium anisopliae and comparative genomics of Metarhizium species.</title>
        <authorList>
            <person name="Pattemore J.A."/>
            <person name="Hane J.K."/>
            <person name="Williams A.H."/>
            <person name="Wilson B.A."/>
            <person name="Stodart B.J."/>
            <person name="Ash G.J."/>
        </authorList>
    </citation>
    <scope>NUCLEOTIDE SEQUENCE [LARGE SCALE GENOMIC DNA]</scope>
    <source>
        <strain evidence="4">BRIP 53293</strain>
    </source>
</reference>
<evidence type="ECO:0000256" key="1">
    <source>
        <dbReference type="ARBA" id="ARBA00004123"/>
    </source>
</evidence>
<dbReference type="GO" id="GO:0005634">
    <property type="term" value="C:nucleus"/>
    <property type="evidence" value="ECO:0007669"/>
    <property type="project" value="UniProtKB-SubCell"/>
</dbReference>
<evidence type="ECO:0000313" key="4">
    <source>
        <dbReference type="Proteomes" id="UP000054544"/>
    </source>
</evidence>
<dbReference type="GO" id="GO:0000976">
    <property type="term" value="F:transcription cis-regulatory region binding"/>
    <property type="evidence" value="ECO:0007669"/>
    <property type="project" value="TreeGrafter"/>
</dbReference>
<dbReference type="InterPro" id="IPR021858">
    <property type="entry name" value="Fun_TF"/>
</dbReference>
<comment type="subcellular location">
    <subcellularLocation>
        <location evidence="1">Nucleus</location>
    </subcellularLocation>
</comment>
<dbReference type="CDD" id="cd12148">
    <property type="entry name" value="fungal_TF_MHR"/>
    <property type="match status" value="1"/>
</dbReference>